<feature type="domain" description="Acyltransferase 3" evidence="8">
    <location>
        <begin position="2"/>
        <end position="327"/>
    </location>
</feature>
<dbReference type="PANTHER" id="PTHR40074:SF2">
    <property type="entry name" value="O-ACETYLTRANSFERASE WECH"/>
    <property type="match status" value="1"/>
</dbReference>
<dbReference type="eggNOG" id="COG3274">
    <property type="taxonomic scope" value="Bacteria"/>
</dbReference>
<protein>
    <submittedName>
        <fullName evidence="9">Putative integral membrane protein</fullName>
    </submittedName>
</protein>
<evidence type="ECO:0000256" key="3">
    <source>
        <dbReference type="ARBA" id="ARBA00022475"/>
    </source>
</evidence>
<keyword evidence="3" id="KW-1003">Cell membrane</keyword>
<feature type="transmembrane region" description="Helical" evidence="7">
    <location>
        <begin position="73"/>
        <end position="93"/>
    </location>
</feature>
<dbReference type="KEGG" id="psim:KR76_03320"/>
<feature type="transmembrane region" description="Helical" evidence="7">
    <location>
        <begin position="27"/>
        <end position="53"/>
    </location>
</feature>
<evidence type="ECO:0000313" key="10">
    <source>
        <dbReference type="Proteomes" id="UP000030300"/>
    </source>
</evidence>
<evidence type="ECO:0000259" key="8">
    <source>
        <dbReference type="Pfam" id="PF01757"/>
    </source>
</evidence>
<keyword evidence="6 7" id="KW-0472">Membrane</keyword>
<feature type="transmembrane region" description="Helical" evidence="7">
    <location>
        <begin position="201"/>
        <end position="220"/>
    </location>
</feature>
<evidence type="ECO:0000313" key="9">
    <source>
        <dbReference type="EMBL" id="AIY16030.1"/>
    </source>
</evidence>
<evidence type="ECO:0000256" key="5">
    <source>
        <dbReference type="ARBA" id="ARBA00022989"/>
    </source>
</evidence>
<dbReference type="EMBL" id="CP009896">
    <property type="protein sequence ID" value="AIY16030.1"/>
    <property type="molecule type" value="Genomic_DNA"/>
</dbReference>
<feature type="transmembrane region" description="Helical" evidence="7">
    <location>
        <begin position="176"/>
        <end position="194"/>
    </location>
</feature>
<keyword evidence="5 7" id="KW-1133">Transmembrane helix</keyword>
<feature type="transmembrane region" description="Helical" evidence="7">
    <location>
        <begin position="240"/>
        <end position="259"/>
    </location>
</feature>
<dbReference type="GO" id="GO:0009246">
    <property type="term" value="P:enterobacterial common antigen biosynthetic process"/>
    <property type="evidence" value="ECO:0007669"/>
    <property type="project" value="TreeGrafter"/>
</dbReference>
<name>A0A0A1DL01_NOCSI</name>
<dbReference type="Proteomes" id="UP000030300">
    <property type="component" value="Chromosome"/>
</dbReference>
<dbReference type="PANTHER" id="PTHR40074">
    <property type="entry name" value="O-ACETYLTRANSFERASE WECH"/>
    <property type="match status" value="1"/>
</dbReference>
<evidence type="ECO:0000256" key="7">
    <source>
        <dbReference type="SAM" id="Phobius"/>
    </source>
</evidence>
<dbReference type="GO" id="GO:0016413">
    <property type="term" value="F:O-acetyltransferase activity"/>
    <property type="evidence" value="ECO:0007669"/>
    <property type="project" value="TreeGrafter"/>
</dbReference>
<dbReference type="HOGENOM" id="CLU_047714_0_0_11"/>
<organism evidence="9 10">
    <name type="scientific">Nocardioides simplex</name>
    <name type="common">Arthrobacter simplex</name>
    <dbReference type="NCBI Taxonomy" id="2045"/>
    <lineage>
        <taxon>Bacteria</taxon>
        <taxon>Bacillati</taxon>
        <taxon>Actinomycetota</taxon>
        <taxon>Actinomycetes</taxon>
        <taxon>Propionibacteriales</taxon>
        <taxon>Nocardioidaceae</taxon>
        <taxon>Pimelobacter</taxon>
    </lineage>
</organism>
<comment type="subcellular location">
    <subcellularLocation>
        <location evidence="1">Cell membrane</location>
        <topology evidence="1">Multi-pass membrane protein</topology>
    </subcellularLocation>
</comment>
<dbReference type="InterPro" id="IPR002656">
    <property type="entry name" value="Acyl_transf_3_dom"/>
</dbReference>
<dbReference type="Pfam" id="PF01757">
    <property type="entry name" value="Acyl_transf_3"/>
    <property type="match status" value="1"/>
</dbReference>
<evidence type="ECO:0000256" key="2">
    <source>
        <dbReference type="ARBA" id="ARBA00007400"/>
    </source>
</evidence>
<feature type="transmembrane region" description="Helical" evidence="7">
    <location>
        <begin position="113"/>
        <end position="136"/>
    </location>
</feature>
<feature type="transmembrane region" description="Helical" evidence="7">
    <location>
        <begin position="310"/>
        <end position="327"/>
    </location>
</feature>
<comment type="similarity">
    <text evidence="2">Belongs to the acyltransferase 3 family.</text>
</comment>
<feature type="transmembrane region" description="Helical" evidence="7">
    <location>
        <begin position="143"/>
        <end position="164"/>
    </location>
</feature>
<keyword evidence="4 7" id="KW-0812">Transmembrane</keyword>
<gene>
    <name evidence="9" type="ORF">KR76_03320</name>
</gene>
<reference evidence="9 10" key="1">
    <citation type="journal article" date="2015" name="Genome Announc.">
        <title>Complete Genome Sequence of Steroid-Transforming Nocardioides simplex VKM Ac-2033D.</title>
        <authorList>
            <person name="Shtratnikova V.Y."/>
            <person name="Schelkunov M.I."/>
            <person name="Pekov Y.A."/>
            <person name="Fokina V.V."/>
            <person name="Logacheva M.D."/>
            <person name="Sokolov S.L."/>
            <person name="Bragin E.Y."/>
            <person name="Ashapkin V.V."/>
            <person name="Donova M.V."/>
        </authorList>
    </citation>
    <scope>NUCLEOTIDE SEQUENCE [LARGE SCALE GENOMIC DNA]</scope>
    <source>
        <strain evidence="9 10">VKM Ac-2033D</strain>
    </source>
</reference>
<keyword evidence="10" id="KW-1185">Reference proteome</keyword>
<evidence type="ECO:0000256" key="6">
    <source>
        <dbReference type="ARBA" id="ARBA00023136"/>
    </source>
</evidence>
<sequence>MAILGVLAIHIFGLILGEEQLRGTSTWYFGLIIDLGSTWCVPVFVMISGALLLDPRAHVGGPGIFLRKRALRLVPALVVWHLVYLLLVRRVFFDDRPTIENVLLQLIDGRIFTALYFLWLILGLYLVAPVLAAFLADGGRKRAVVTAVVASAWTAVILALPGITTELGSPRPRGDNIVIMFLPYIGIFVAGYAWREPQRHGWRWLWTGALAVALMAETIWQYNVRPDHTWLQALSPVAYFSPLVVIASVCLFVCVIDLCSRVELPDRAQRVLRSLGAATFGVFLCHLVFYSVFRRWYPDFWADPRPVAKIQMYVAIVVLSFALSLVARKVPVLRRVF</sequence>
<proteinExistence type="inferred from homology"/>
<feature type="transmembrane region" description="Helical" evidence="7">
    <location>
        <begin position="271"/>
        <end position="290"/>
    </location>
</feature>
<evidence type="ECO:0000256" key="4">
    <source>
        <dbReference type="ARBA" id="ARBA00022692"/>
    </source>
</evidence>
<dbReference type="AlphaFoldDB" id="A0A0A1DL01"/>
<accession>A0A0A1DL01</accession>
<dbReference type="STRING" id="2045.KR76_03320"/>
<dbReference type="GO" id="GO:0005886">
    <property type="term" value="C:plasma membrane"/>
    <property type="evidence" value="ECO:0007669"/>
    <property type="project" value="UniProtKB-SubCell"/>
</dbReference>
<evidence type="ECO:0000256" key="1">
    <source>
        <dbReference type="ARBA" id="ARBA00004651"/>
    </source>
</evidence>